<keyword evidence="1" id="KW-1133">Transmembrane helix</keyword>
<name>A0ABX1F5V4_9PROT</name>
<feature type="transmembrane region" description="Helical" evidence="1">
    <location>
        <begin position="45"/>
        <end position="65"/>
    </location>
</feature>
<reference evidence="2 3" key="1">
    <citation type="submission" date="2020-03" db="EMBL/GenBank/DDBJ databases">
        <title>Roseomonas selenitidurans sp. nov. isolated from soil.</title>
        <authorList>
            <person name="Liu H."/>
        </authorList>
    </citation>
    <scope>NUCLEOTIDE SEQUENCE [LARGE SCALE GENOMIC DNA]</scope>
    <source>
        <strain evidence="2 3">JCM 15073</strain>
    </source>
</reference>
<proteinExistence type="predicted"/>
<evidence type="ECO:0000313" key="2">
    <source>
        <dbReference type="EMBL" id="NKE47624.1"/>
    </source>
</evidence>
<evidence type="ECO:0000313" key="3">
    <source>
        <dbReference type="Proteomes" id="UP000765160"/>
    </source>
</evidence>
<organism evidence="2 3">
    <name type="scientific">Falsiroseomonas frigidaquae</name>
    <dbReference type="NCBI Taxonomy" id="487318"/>
    <lineage>
        <taxon>Bacteria</taxon>
        <taxon>Pseudomonadati</taxon>
        <taxon>Pseudomonadota</taxon>
        <taxon>Alphaproteobacteria</taxon>
        <taxon>Acetobacterales</taxon>
        <taxon>Roseomonadaceae</taxon>
        <taxon>Falsiroseomonas</taxon>
    </lineage>
</organism>
<protein>
    <recommendedName>
        <fullName evidence="4">Transmembrane protein</fullName>
    </recommendedName>
</protein>
<feature type="transmembrane region" description="Helical" evidence="1">
    <location>
        <begin position="77"/>
        <end position="99"/>
    </location>
</feature>
<dbReference type="Proteomes" id="UP000765160">
    <property type="component" value="Unassembled WGS sequence"/>
</dbReference>
<dbReference type="RefSeq" id="WP_168053209.1">
    <property type="nucleotide sequence ID" value="NZ_JAATJR010000007.1"/>
</dbReference>
<accession>A0ABX1F5V4</accession>
<comment type="caution">
    <text evidence="2">The sequence shown here is derived from an EMBL/GenBank/DDBJ whole genome shotgun (WGS) entry which is preliminary data.</text>
</comment>
<evidence type="ECO:0000256" key="1">
    <source>
        <dbReference type="SAM" id="Phobius"/>
    </source>
</evidence>
<sequence length="102" mass="11898">MPNPKKLATIIIALLAAAFFIDVTSGESEFDINDDSRIGWKDVGLSFSFVVVRPFIIFMNSIFGGEARLWRWTIQELHVAGILFWGALWFCLFRLMVWWQRR</sequence>
<evidence type="ECO:0008006" key="4">
    <source>
        <dbReference type="Google" id="ProtNLM"/>
    </source>
</evidence>
<gene>
    <name evidence="2" type="ORF">HB662_22790</name>
</gene>
<keyword evidence="3" id="KW-1185">Reference proteome</keyword>
<keyword evidence="1" id="KW-0812">Transmembrane</keyword>
<dbReference type="EMBL" id="JAAVTX010000007">
    <property type="protein sequence ID" value="NKE47624.1"/>
    <property type="molecule type" value="Genomic_DNA"/>
</dbReference>
<keyword evidence="1" id="KW-0472">Membrane</keyword>